<comment type="caution">
    <text evidence="5">The sequence shown here is derived from an EMBL/GenBank/DDBJ whole genome shotgun (WGS) entry which is preliminary data.</text>
</comment>
<dbReference type="InterPro" id="IPR036875">
    <property type="entry name" value="Znf_CCHC_sf"/>
</dbReference>
<keyword evidence="6" id="KW-1185">Reference proteome</keyword>
<keyword evidence="2" id="KW-0479">Metal-binding</keyword>
<feature type="compositionally biased region" description="Basic and acidic residues" evidence="3">
    <location>
        <begin position="543"/>
        <end position="554"/>
    </location>
</feature>
<gene>
    <name evidence="5" type="ORF">A4X06_0g7254</name>
</gene>
<dbReference type="EMBL" id="LWDE02001223">
    <property type="protein sequence ID" value="KAE8242085.1"/>
    <property type="molecule type" value="Genomic_DNA"/>
</dbReference>
<dbReference type="Pfam" id="PF00098">
    <property type="entry name" value="zf-CCHC"/>
    <property type="match status" value="1"/>
</dbReference>
<dbReference type="GO" id="GO:0003676">
    <property type="term" value="F:nucleic acid binding"/>
    <property type="evidence" value="ECO:0007669"/>
    <property type="project" value="InterPro"/>
</dbReference>
<dbReference type="SMART" id="SM00343">
    <property type="entry name" value="ZnF_C2HC"/>
    <property type="match status" value="1"/>
</dbReference>
<evidence type="ECO:0000256" key="2">
    <source>
        <dbReference type="PROSITE-ProRule" id="PRU00047"/>
    </source>
</evidence>
<dbReference type="SUPFAM" id="SSF57756">
    <property type="entry name" value="Retrovirus zinc finger-like domains"/>
    <property type="match status" value="1"/>
</dbReference>
<sequence>MSAQDQTASPRPGSAGADNPSQRQPTLLDIFNAITDIKDRVTSVEQDLTAQRQELATQRAALANLRTGTVLPYQGSALRTPPGLTGEGTAAQGAPRASDLEHALDSSPPAAPILQPGEIGGPYGLTPGVLQQESRYTRGRASMGVSGFPLPPQASPALHRAQAPPQTQARWAPTPYRSAPRDSDPTLKGVKEDLYAIHQDYYRSINPGWTDDQVNREASKKTAEDYLAMRRRAIEETLAGASTPLKPQQGHQDTGRTYRRVNWDMVKMITKLGDENWSDWRSSLYSLLGTVPGAIGILEGTIHGPRYLGPSDYSFHPDYDEPLDLELGQVIQSCTEPHIRSLLLKTTSEQELRGSFFYKDLRTWMVPNQGYAALKLIAKMGRHRQREDESARQFGERLRRFYLELQSANETLDQTKQVGFLLSGLRSRFQTTRDSVVSRQAAGESFTFEKVLQILAETEESFDAFEDRRRSAPATRSIPPLSRPSAHFAEEDMDEDDLDSDADNEDIQAFAAHFAKQFVARRKVGYGRPFTGACFICKKTGHRASDCTDSDSREGQPPAQAGPTPRHQALSAHQEKPLPTRAVHTCGKGDGNASYASNVPAMGALEAQIWEDELDALPSALNVVKSD</sequence>
<evidence type="ECO:0000256" key="3">
    <source>
        <dbReference type="SAM" id="MobiDB-lite"/>
    </source>
</evidence>
<keyword evidence="1" id="KW-0507">mRNA processing</keyword>
<dbReference type="Proteomes" id="UP000077684">
    <property type="component" value="Unassembled WGS sequence"/>
</dbReference>
<proteinExistence type="predicted"/>
<feature type="region of interest" description="Disordered" evidence="3">
    <location>
        <begin position="542"/>
        <end position="593"/>
    </location>
</feature>
<evidence type="ECO:0000256" key="1">
    <source>
        <dbReference type="ARBA" id="ARBA00022664"/>
    </source>
</evidence>
<keyword evidence="2" id="KW-0862">Zinc</keyword>
<protein>
    <recommendedName>
        <fullName evidence="4">CCHC-type domain-containing protein</fullName>
    </recommendedName>
</protein>
<evidence type="ECO:0000259" key="4">
    <source>
        <dbReference type="PROSITE" id="PS50158"/>
    </source>
</evidence>
<feature type="compositionally biased region" description="Acidic residues" evidence="3">
    <location>
        <begin position="491"/>
        <end position="501"/>
    </location>
</feature>
<evidence type="ECO:0000313" key="6">
    <source>
        <dbReference type="Proteomes" id="UP000077684"/>
    </source>
</evidence>
<keyword evidence="2" id="KW-0863">Zinc-finger</keyword>
<organism evidence="5 6">
    <name type="scientific">Tilletia controversa</name>
    <name type="common">dwarf bunt fungus</name>
    <dbReference type="NCBI Taxonomy" id="13291"/>
    <lineage>
        <taxon>Eukaryota</taxon>
        <taxon>Fungi</taxon>
        <taxon>Dikarya</taxon>
        <taxon>Basidiomycota</taxon>
        <taxon>Ustilaginomycotina</taxon>
        <taxon>Exobasidiomycetes</taxon>
        <taxon>Tilletiales</taxon>
        <taxon>Tilletiaceae</taxon>
        <taxon>Tilletia</taxon>
    </lineage>
</organism>
<dbReference type="GO" id="GO:0008270">
    <property type="term" value="F:zinc ion binding"/>
    <property type="evidence" value="ECO:0007669"/>
    <property type="project" value="UniProtKB-KW"/>
</dbReference>
<reference evidence="5" key="1">
    <citation type="submission" date="2016-04" db="EMBL/GenBank/DDBJ databases">
        <authorList>
            <person name="Nguyen H.D."/>
            <person name="Samba Siva P."/>
            <person name="Cullis J."/>
            <person name="Levesque C.A."/>
            <person name="Hambleton S."/>
        </authorList>
    </citation>
    <scope>NUCLEOTIDE SEQUENCE</scope>
    <source>
        <strain evidence="5">DAOMC 236426</strain>
    </source>
</reference>
<reference evidence="5" key="2">
    <citation type="journal article" date="2019" name="IMA Fungus">
        <title>Genome sequencing and comparison of five Tilletia species to identify candidate genes for the detection of regulated species infecting wheat.</title>
        <authorList>
            <person name="Nguyen H.D.T."/>
            <person name="Sultana T."/>
            <person name="Kesanakurti P."/>
            <person name="Hambleton S."/>
        </authorList>
    </citation>
    <scope>NUCLEOTIDE SEQUENCE</scope>
    <source>
        <strain evidence="5">DAOMC 236426</strain>
    </source>
</reference>
<dbReference type="AlphaFoldDB" id="A0A8X7MM59"/>
<dbReference type="GO" id="GO:0006397">
    <property type="term" value="P:mRNA processing"/>
    <property type="evidence" value="ECO:0007669"/>
    <property type="project" value="UniProtKB-KW"/>
</dbReference>
<dbReference type="Gene3D" id="4.10.60.10">
    <property type="entry name" value="Zinc finger, CCHC-type"/>
    <property type="match status" value="1"/>
</dbReference>
<dbReference type="InterPro" id="IPR001878">
    <property type="entry name" value="Znf_CCHC"/>
</dbReference>
<feature type="region of interest" description="Disordered" evidence="3">
    <location>
        <begin position="465"/>
        <end position="501"/>
    </location>
</feature>
<name>A0A8X7MM59_9BASI</name>
<feature type="domain" description="CCHC-type" evidence="4">
    <location>
        <begin position="534"/>
        <end position="549"/>
    </location>
</feature>
<feature type="region of interest" description="Disordered" evidence="3">
    <location>
        <begin position="73"/>
        <end position="107"/>
    </location>
</feature>
<accession>A0A8X7MM59</accession>
<evidence type="ECO:0000313" key="5">
    <source>
        <dbReference type="EMBL" id="KAE8242085.1"/>
    </source>
</evidence>
<feature type="region of interest" description="Disordered" evidence="3">
    <location>
        <begin position="154"/>
        <end position="187"/>
    </location>
</feature>
<dbReference type="PROSITE" id="PS50158">
    <property type="entry name" value="ZF_CCHC"/>
    <property type="match status" value="1"/>
</dbReference>
<feature type="region of interest" description="Disordered" evidence="3">
    <location>
        <begin position="1"/>
        <end position="26"/>
    </location>
</feature>